<proteinExistence type="predicted"/>
<accession>A0ACB9KN12</accession>
<organism evidence="1 2">
    <name type="scientific">Bauhinia variegata</name>
    <name type="common">Purple orchid tree</name>
    <name type="synonym">Phanera variegata</name>
    <dbReference type="NCBI Taxonomy" id="167791"/>
    <lineage>
        <taxon>Eukaryota</taxon>
        <taxon>Viridiplantae</taxon>
        <taxon>Streptophyta</taxon>
        <taxon>Embryophyta</taxon>
        <taxon>Tracheophyta</taxon>
        <taxon>Spermatophyta</taxon>
        <taxon>Magnoliopsida</taxon>
        <taxon>eudicotyledons</taxon>
        <taxon>Gunneridae</taxon>
        <taxon>Pentapetalae</taxon>
        <taxon>rosids</taxon>
        <taxon>fabids</taxon>
        <taxon>Fabales</taxon>
        <taxon>Fabaceae</taxon>
        <taxon>Cercidoideae</taxon>
        <taxon>Cercideae</taxon>
        <taxon>Bauhiniinae</taxon>
        <taxon>Bauhinia</taxon>
    </lineage>
</organism>
<gene>
    <name evidence="1" type="ORF">L6164_032145</name>
</gene>
<protein>
    <submittedName>
        <fullName evidence="1">Uncharacterized protein</fullName>
    </submittedName>
</protein>
<keyword evidence="2" id="KW-1185">Reference proteome</keyword>
<evidence type="ECO:0000313" key="2">
    <source>
        <dbReference type="Proteomes" id="UP000828941"/>
    </source>
</evidence>
<dbReference type="EMBL" id="CM039438">
    <property type="protein sequence ID" value="KAI4298608.1"/>
    <property type="molecule type" value="Genomic_DNA"/>
</dbReference>
<dbReference type="Proteomes" id="UP000828941">
    <property type="component" value="Chromosome 13"/>
</dbReference>
<comment type="caution">
    <text evidence="1">The sequence shown here is derived from an EMBL/GenBank/DDBJ whole genome shotgun (WGS) entry which is preliminary data.</text>
</comment>
<evidence type="ECO:0000313" key="1">
    <source>
        <dbReference type="EMBL" id="KAI4298608.1"/>
    </source>
</evidence>
<sequence>MAMVSIRLLSFCCFFGILISQATAQQSLLHNSCMNENGNYTANSTYQTNLNTLLSNLSSNTQTDYGFYNFSLGENSDQVNATGLCSGDIKPDVC</sequence>
<reference evidence="1 2" key="1">
    <citation type="journal article" date="2022" name="DNA Res.">
        <title>Chromosomal-level genome assembly of the orchid tree Bauhinia variegata (Leguminosae; Cercidoideae) supports the allotetraploid origin hypothesis of Bauhinia.</title>
        <authorList>
            <person name="Zhong Y."/>
            <person name="Chen Y."/>
            <person name="Zheng D."/>
            <person name="Pang J."/>
            <person name="Liu Y."/>
            <person name="Luo S."/>
            <person name="Meng S."/>
            <person name="Qian L."/>
            <person name="Wei D."/>
            <person name="Dai S."/>
            <person name="Zhou R."/>
        </authorList>
    </citation>
    <scope>NUCLEOTIDE SEQUENCE [LARGE SCALE GENOMIC DNA]</scope>
    <source>
        <strain evidence="1">BV-YZ2020</strain>
    </source>
</reference>
<name>A0ACB9KN12_BAUVA</name>